<keyword evidence="3" id="KW-1185">Reference proteome</keyword>
<evidence type="ECO:0000256" key="1">
    <source>
        <dbReference type="SAM" id="SignalP"/>
    </source>
</evidence>
<feature type="signal peptide" evidence="1">
    <location>
        <begin position="1"/>
        <end position="19"/>
    </location>
</feature>
<keyword evidence="1" id="KW-0732">Signal</keyword>
<evidence type="ECO:0000313" key="2">
    <source>
        <dbReference type="EMBL" id="RJG48686.1"/>
    </source>
</evidence>
<reference evidence="2 3" key="2">
    <citation type="submission" date="2019-01" db="EMBL/GenBank/DDBJ databases">
        <title>Motilimonas pumilus sp. nov., isolated from the gut of sea cucumber (Apostichopus japonicus).</title>
        <authorList>
            <person name="Wang F.-Q."/>
            <person name="Ren L.-H."/>
            <person name="Lin Y.-W."/>
            <person name="Sun G.-H."/>
            <person name="Du Z.-J."/>
            <person name="Zhao J.-X."/>
            <person name="Liu X.-J."/>
            <person name="Liu L.-J."/>
        </authorList>
    </citation>
    <scope>NUCLEOTIDE SEQUENCE [LARGE SCALE GENOMIC DNA]</scope>
    <source>
        <strain evidence="2 3">PLHSC7-2</strain>
    </source>
</reference>
<evidence type="ECO:0000313" key="3">
    <source>
        <dbReference type="Proteomes" id="UP000283255"/>
    </source>
</evidence>
<dbReference type="Proteomes" id="UP000283255">
    <property type="component" value="Unassembled WGS sequence"/>
</dbReference>
<dbReference type="RefSeq" id="WP_119910127.1">
    <property type="nucleotide sequence ID" value="NZ_QZCH01000007.1"/>
</dbReference>
<dbReference type="EMBL" id="QZCH01000007">
    <property type="protein sequence ID" value="RJG48686.1"/>
    <property type="molecule type" value="Genomic_DNA"/>
</dbReference>
<comment type="caution">
    <text evidence="2">The sequence shown here is derived from an EMBL/GenBank/DDBJ whole genome shotgun (WGS) entry which is preliminary data.</text>
</comment>
<dbReference type="OrthoDB" id="9924693at2"/>
<gene>
    <name evidence="2" type="ORF">D1Z90_07445</name>
</gene>
<sequence length="136" mass="15320">MKFHPIAILCVALSSATMANPAQDTFFKKAENERKYQAALTEGKISTSRDKLVKVCQSVKQNKQPDLDCKCYSEQVAKLSDRDIFYESVVAFEDYMKTVAKIKQALSKDDTAEIERLKKAQSEKDTLTKRLSQACG</sequence>
<name>A0A418YGA9_9GAMM</name>
<protein>
    <submittedName>
        <fullName evidence="2">Uncharacterized protein</fullName>
    </submittedName>
</protein>
<organism evidence="2 3">
    <name type="scientific">Motilimonas pumila</name>
    <dbReference type="NCBI Taxonomy" id="2303987"/>
    <lineage>
        <taxon>Bacteria</taxon>
        <taxon>Pseudomonadati</taxon>
        <taxon>Pseudomonadota</taxon>
        <taxon>Gammaproteobacteria</taxon>
        <taxon>Alteromonadales</taxon>
        <taxon>Alteromonadales genera incertae sedis</taxon>
        <taxon>Motilimonas</taxon>
    </lineage>
</organism>
<dbReference type="AlphaFoldDB" id="A0A418YGA9"/>
<feature type="chain" id="PRO_5019211705" evidence="1">
    <location>
        <begin position="20"/>
        <end position="136"/>
    </location>
</feature>
<reference evidence="2 3" key="1">
    <citation type="submission" date="2018-09" db="EMBL/GenBank/DDBJ databases">
        <authorList>
            <person name="Wang F."/>
        </authorList>
    </citation>
    <scope>NUCLEOTIDE SEQUENCE [LARGE SCALE GENOMIC DNA]</scope>
    <source>
        <strain evidence="2 3">PLHSC7-2</strain>
    </source>
</reference>
<proteinExistence type="predicted"/>
<accession>A0A418YGA9</accession>